<protein>
    <submittedName>
        <fullName evidence="2">Putative HKD family nuclease</fullName>
    </submittedName>
</protein>
<accession>A0A1Q2HP83</accession>
<dbReference type="AlphaFoldDB" id="A0A1Q2HP83"/>
<organism evidence="2 3">
    <name type="scientific">Sedimentisphaera cyanobacteriorum</name>
    <dbReference type="NCBI Taxonomy" id="1940790"/>
    <lineage>
        <taxon>Bacteria</taxon>
        <taxon>Pseudomonadati</taxon>
        <taxon>Planctomycetota</taxon>
        <taxon>Phycisphaerae</taxon>
        <taxon>Sedimentisphaerales</taxon>
        <taxon>Sedimentisphaeraceae</taxon>
        <taxon>Sedimentisphaera</taxon>
    </lineage>
</organism>
<dbReference type="Proteomes" id="UP000188273">
    <property type="component" value="Chromosome"/>
</dbReference>
<proteinExistence type="predicted"/>
<dbReference type="EMBL" id="CP019633">
    <property type="protein sequence ID" value="AQQ09257.1"/>
    <property type="molecule type" value="Genomic_DNA"/>
</dbReference>
<dbReference type="KEGG" id="pbu:L21SP3_01059"/>
<evidence type="ECO:0000313" key="3">
    <source>
        <dbReference type="Proteomes" id="UP000188273"/>
    </source>
</evidence>
<feature type="domain" description="DUF3427" evidence="1">
    <location>
        <begin position="14"/>
        <end position="121"/>
    </location>
</feature>
<gene>
    <name evidence="2" type="ORF">L21SP3_01059</name>
</gene>
<keyword evidence="3" id="KW-1185">Reference proteome</keyword>
<dbReference type="STRING" id="1940790.L21SP3_01059"/>
<dbReference type="InterPro" id="IPR021835">
    <property type="entry name" value="DUF3427"/>
</dbReference>
<reference evidence="3" key="1">
    <citation type="submission" date="2017-02" db="EMBL/GenBank/DDBJ databases">
        <title>Comparative genomics and description of representatives of a novel lineage of planctomycetes thriving in anoxic sediments.</title>
        <authorList>
            <person name="Spring S."/>
            <person name="Bunk B."/>
            <person name="Sproer C."/>
            <person name="Klenk H.-P."/>
        </authorList>
    </citation>
    <scope>NUCLEOTIDE SEQUENCE [LARGE SCALE GENOMIC DNA]</scope>
    <source>
        <strain evidence="3">L21-RPul-D3</strain>
    </source>
</reference>
<name>A0A1Q2HP83_9BACT</name>
<dbReference type="Pfam" id="PF11907">
    <property type="entry name" value="DUF3427"/>
    <property type="match status" value="1"/>
</dbReference>
<evidence type="ECO:0000313" key="2">
    <source>
        <dbReference type="EMBL" id="AQQ09257.1"/>
    </source>
</evidence>
<sequence length="130" mass="15270">MREGVLYLPNINSDALFITLNKTKKHYSPTTMYKDYAINETFFHWQSQSSTSEHSKTGQRYINHKANNHSILLFVREDKENSNQLANPYYFLGQAEYIEHKGSKPMSITWKLKHPMPAHLIRKTSRLVIN</sequence>
<evidence type="ECO:0000259" key="1">
    <source>
        <dbReference type="Pfam" id="PF11907"/>
    </source>
</evidence>